<evidence type="ECO:0000313" key="5">
    <source>
        <dbReference type="Proteomes" id="UP000054321"/>
    </source>
</evidence>
<dbReference type="HOGENOM" id="CLU_013985_6_2_1"/>
<keyword evidence="5" id="KW-1185">Reference proteome</keyword>
<reference evidence="5" key="2">
    <citation type="submission" date="2015-01" db="EMBL/GenBank/DDBJ databases">
        <title>Evolutionary Origins and Diversification of the Mycorrhizal Mutualists.</title>
        <authorList>
            <consortium name="DOE Joint Genome Institute"/>
            <consortium name="Mycorrhizal Genomics Consortium"/>
            <person name="Kohler A."/>
            <person name="Kuo A."/>
            <person name="Nagy L.G."/>
            <person name="Floudas D."/>
            <person name="Copeland A."/>
            <person name="Barry K.W."/>
            <person name="Cichocki N."/>
            <person name="Veneault-Fourrey C."/>
            <person name="LaButti K."/>
            <person name="Lindquist E.A."/>
            <person name="Lipzen A."/>
            <person name="Lundell T."/>
            <person name="Morin E."/>
            <person name="Murat C."/>
            <person name="Riley R."/>
            <person name="Ohm R."/>
            <person name="Sun H."/>
            <person name="Tunlid A."/>
            <person name="Henrissat B."/>
            <person name="Grigoriev I.V."/>
            <person name="Hibbett D.S."/>
            <person name="Martin F."/>
        </authorList>
    </citation>
    <scope>NUCLEOTIDE SEQUENCE [LARGE SCALE GENOMIC DNA]</scope>
    <source>
        <strain evidence="5">Zn</strain>
    </source>
</reference>
<proteinExistence type="predicted"/>
<feature type="domain" description="N-acetyltransferase" evidence="3">
    <location>
        <begin position="23"/>
        <end position="199"/>
    </location>
</feature>
<dbReference type="PANTHER" id="PTHR43072:SF23">
    <property type="entry name" value="UPF0039 PROTEIN C11D3.02C"/>
    <property type="match status" value="1"/>
</dbReference>
<evidence type="ECO:0000259" key="3">
    <source>
        <dbReference type="PROSITE" id="PS51186"/>
    </source>
</evidence>
<dbReference type="Pfam" id="PF00583">
    <property type="entry name" value="Acetyltransf_1"/>
    <property type="match status" value="1"/>
</dbReference>
<sequence>MPFEIFQVPHDDESGRTWQHRSKEFRLFALKTAPEAFLSTYEREVAFEDEVWYTRLINPQAFTFFALQESRIVGSLVLIGPLPYLAEDHSPLDNPWFPPKTDGTTPAKAPTVSHWRINGMFVLPEIRRQGTAKALIEKSLEFGREQAASAGVPMVASIAVDDDNPPAVKLYERCGFMTIKSESSGSGSSRSISLMKYSPRVGQAA</sequence>
<dbReference type="InterPro" id="IPR016181">
    <property type="entry name" value="Acyl_CoA_acyltransferase"/>
</dbReference>
<evidence type="ECO:0000256" key="2">
    <source>
        <dbReference type="ARBA" id="ARBA00023315"/>
    </source>
</evidence>
<dbReference type="PANTHER" id="PTHR43072">
    <property type="entry name" value="N-ACETYLTRANSFERASE"/>
    <property type="match status" value="1"/>
</dbReference>
<dbReference type="InterPro" id="IPR000182">
    <property type="entry name" value="GNAT_dom"/>
</dbReference>
<protein>
    <recommendedName>
        <fullName evidence="3">N-acetyltransferase domain-containing protein</fullName>
    </recommendedName>
</protein>
<accession>A0A0C3H1B9</accession>
<dbReference type="OrthoDB" id="41532at2759"/>
<gene>
    <name evidence="4" type="ORF">OIDMADRAFT_196790</name>
</gene>
<organism evidence="4 5">
    <name type="scientific">Oidiodendron maius (strain Zn)</name>
    <dbReference type="NCBI Taxonomy" id="913774"/>
    <lineage>
        <taxon>Eukaryota</taxon>
        <taxon>Fungi</taxon>
        <taxon>Dikarya</taxon>
        <taxon>Ascomycota</taxon>
        <taxon>Pezizomycotina</taxon>
        <taxon>Leotiomycetes</taxon>
        <taxon>Leotiomycetes incertae sedis</taxon>
        <taxon>Myxotrichaceae</taxon>
        <taxon>Oidiodendron</taxon>
    </lineage>
</organism>
<dbReference type="GO" id="GO:0016747">
    <property type="term" value="F:acyltransferase activity, transferring groups other than amino-acyl groups"/>
    <property type="evidence" value="ECO:0007669"/>
    <property type="project" value="InterPro"/>
</dbReference>
<name>A0A0C3H1B9_OIDMZ</name>
<dbReference type="CDD" id="cd04301">
    <property type="entry name" value="NAT_SF"/>
    <property type="match status" value="1"/>
</dbReference>
<dbReference type="PROSITE" id="PS51186">
    <property type="entry name" value="GNAT"/>
    <property type="match status" value="1"/>
</dbReference>
<dbReference type="EMBL" id="KN832875">
    <property type="protein sequence ID" value="KIN01991.1"/>
    <property type="molecule type" value="Genomic_DNA"/>
</dbReference>
<evidence type="ECO:0000256" key="1">
    <source>
        <dbReference type="ARBA" id="ARBA00022679"/>
    </source>
</evidence>
<keyword evidence="2" id="KW-0012">Acyltransferase</keyword>
<dbReference type="SUPFAM" id="SSF55729">
    <property type="entry name" value="Acyl-CoA N-acyltransferases (Nat)"/>
    <property type="match status" value="1"/>
</dbReference>
<evidence type="ECO:0000313" key="4">
    <source>
        <dbReference type="EMBL" id="KIN01991.1"/>
    </source>
</evidence>
<dbReference type="Proteomes" id="UP000054321">
    <property type="component" value="Unassembled WGS sequence"/>
</dbReference>
<dbReference type="AlphaFoldDB" id="A0A0C3H1B9"/>
<reference evidence="4 5" key="1">
    <citation type="submission" date="2014-04" db="EMBL/GenBank/DDBJ databases">
        <authorList>
            <consortium name="DOE Joint Genome Institute"/>
            <person name="Kuo A."/>
            <person name="Martino E."/>
            <person name="Perotto S."/>
            <person name="Kohler A."/>
            <person name="Nagy L.G."/>
            <person name="Floudas D."/>
            <person name="Copeland A."/>
            <person name="Barry K.W."/>
            <person name="Cichocki N."/>
            <person name="Veneault-Fourrey C."/>
            <person name="LaButti K."/>
            <person name="Lindquist E.A."/>
            <person name="Lipzen A."/>
            <person name="Lundell T."/>
            <person name="Morin E."/>
            <person name="Murat C."/>
            <person name="Sun H."/>
            <person name="Tunlid A."/>
            <person name="Henrissat B."/>
            <person name="Grigoriev I.V."/>
            <person name="Hibbett D.S."/>
            <person name="Martin F."/>
            <person name="Nordberg H.P."/>
            <person name="Cantor M.N."/>
            <person name="Hua S.X."/>
        </authorList>
    </citation>
    <scope>NUCLEOTIDE SEQUENCE [LARGE SCALE GENOMIC DNA]</scope>
    <source>
        <strain evidence="4 5">Zn</strain>
    </source>
</reference>
<dbReference type="Gene3D" id="3.40.630.30">
    <property type="match status" value="1"/>
</dbReference>
<dbReference type="InParanoid" id="A0A0C3H1B9"/>
<keyword evidence="1" id="KW-0808">Transferase</keyword>